<comment type="caution">
    <text evidence="2">The sequence shown here is derived from an EMBL/GenBank/DDBJ whole genome shotgun (WGS) entry which is preliminary data.</text>
</comment>
<dbReference type="Pfam" id="PF13740">
    <property type="entry name" value="ACT_6"/>
    <property type="match status" value="2"/>
</dbReference>
<dbReference type="InterPro" id="IPR045865">
    <property type="entry name" value="ACT-like_dom_sf"/>
</dbReference>
<dbReference type="EMBL" id="BART01025197">
    <property type="protein sequence ID" value="GAG97937.1"/>
    <property type="molecule type" value="Genomic_DNA"/>
</dbReference>
<dbReference type="AlphaFoldDB" id="X1CYE7"/>
<evidence type="ECO:0000313" key="2">
    <source>
        <dbReference type="EMBL" id="GAG97937.1"/>
    </source>
</evidence>
<dbReference type="InterPro" id="IPR002912">
    <property type="entry name" value="ACT_dom"/>
</dbReference>
<dbReference type="GO" id="GO:0006355">
    <property type="term" value="P:regulation of DNA-templated transcription"/>
    <property type="evidence" value="ECO:0007669"/>
    <property type="project" value="InterPro"/>
</dbReference>
<feature type="domain" description="ACT" evidence="1">
    <location>
        <begin position="92"/>
        <end position="172"/>
    </location>
</feature>
<sequence>MNTTIVLSILSDDHPGIVKSLSRLLSSHGGNWTESSMLSLAGKFAGVLLASLPGEEADAFIEGLGALEKEGMQIIAQRSGVLSVADKQNEFTLDLVGQDHPGIVHDITRILASHGINVLELETHCQSASMSGESLFLAHARLMAPADVSTSALQDDLEELANELMVDIKLED</sequence>
<dbReference type="Gene3D" id="3.30.70.260">
    <property type="match status" value="2"/>
</dbReference>
<dbReference type="SUPFAM" id="SSF55021">
    <property type="entry name" value="ACT-like"/>
    <property type="match status" value="2"/>
</dbReference>
<dbReference type="InterPro" id="IPR016867">
    <property type="entry name" value="GcvR"/>
</dbReference>
<dbReference type="PANTHER" id="PTHR34875:SF6">
    <property type="entry name" value="UPF0237 PROTEIN MJ1558"/>
    <property type="match status" value="1"/>
</dbReference>
<dbReference type="PROSITE" id="PS51671">
    <property type="entry name" value="ACT"/>
    <property type="match status" value="1"/>
</dbReference>
<dbReference type="PANTHER" id="PTHR34875">
    <property type="entry name" value="UPF0237 PROTEIN MJ1558"/>
    <property type="match status" value="1"/>
</dbReference>
<evidence type="ECO:0000259" key="1">
    <source>
        <dbReference type="PROSITE" id="PS51671"/>
    </source>
</evidence>
<accession>X1CYE7</accession>
<organism evidence="2">
    <name type="scientific">marine sediment metagenome</name>
    <dbReference type="NCBI Taxonomy" id="412755"/>
    <lineage>
        <taxon>unclassified sequences</taxon>
        <taxon>metagenomes</taxon>
        <taxon>ecological metagenomes</taxon>
    </lineage>
</organism>
<dbReference type="CDD" id="cd04869">
    <property type="entry name" value="ACT_GcvR_2"/>
    <property type="match status" value="1"/>
</dbReference>
<protein>
    <recommendedName>
        <fullName evidence="1">ACT domain-containing protein</fullName>
    </recommendedName>
</protein>
<dbReference type="InterPro" id="IPR050990">
    <property type="entry name" value="UPF0237/GcvR_regulator"/>
</dbReference>
<proteinExistence type="predicted"/>
<dbReference type="PIRSF" id="PIRSF028103">
    <property type="entry name" value="GcvR"/>
    <property type="match status" value="1"/>
</dbReference>
<reference evidence="2" key="1">
    <citation type="journal article" date="2014" name="Front. Microbiol.">
        <title>High frequency of phylogenetically diverse reductive dehalogenase-homologous genes in deep subseafloor sedimentary metagenomes.</title>
        <authorList>
            <person name="Kawai M."/>
            <person name="Futagami T."/>
            <person name="Toyoda A."/>
            <person name="Takaki Y."/>
            <person name="Nishi S."/>
            <person name="Hori S."/>
            <person name="Arai W."/>
            <person name="Tsubouchi T."/>
            <person name="Morono Y."/>
            <person name="Uchiyama I."/>
            <person name="Ito T."/>
            <person name="Fujiyama A."/>
            <person name="Inagaki F."/>
            <person name="Takami H."/>
        </authorList>
    </citation>
    <scope>NUCLEOTIDE SEQUENCE</scope>
    <source>
        <strain evidence="2">Expedition CK06-06</strain>
    </source>
</reference>
<name>X1CYE7_9ZZZZ</name>
<gene>
    <name evidence="2" type="ORF">S01H4_45285</name>
</gene>